<dbReference type="Gene3D" id="1.10.600.10">
    <property type="entry name" value="Farnesyl Diphosphate Synthase"/>
    <property type="match status" value="1"/>
</dbReference>
<dbReference type="GO" id="GO:0016117">
    <property type="term" value="P:carotenoid biosynthetic process"/>
    <property type="evidence" value="ECO:0007669"/>
    <property type="project" value="UniProtKB-ARBA"/>
</dbReference>
<comment type="pathway">
    <text evidence="1">Carotenoid biosynthesis.</text>
</comment>
<dbReference type="InterPro" id="IPR008949">
    <property type="entry name" value="Isoprenoid_synthase_dom_sf"/>
</dbReference>
<dbReference type="Pfam" id="PF00494">
    <property type="entry name" value="SQS_PSY"/>
    <property type="match status" value="1"/>
</dbReference>
<gene>
    <name evidence="3" type="ORF">RIF25_03270</name>
</gene>
<dbReference type="CDD" id="cd00683">
    <property type="entry name" value="Trans_IPPS_HH"/>
    <property type="match status" value="1"/>
</dbReference>
<evidence type="ECO:0000256" key="1">
    <source>
        <dbReference type="ARBA" id="ARBA00004829"/>
    </source>
</evidence>
<dbReference type="InterPro" id="IPR044844">
    <property type="entry name" value="Trans_IPPS_euk-type"/>
</dbReference>
<name>A0AAE4FQT3_9CYAN</name>
<proteinExistence type="predicted"/>
<organism evidence="3 4">
    <name type="scientific">Pseudocalidococcus azoricus BACA0444</name>
    <dbReference type="NCBI Taxonomy" id="2918990"/>
    <lineage>
        <taxon>Bacteria</taxon>
        <taxon>Bacillati</taxon>
        <taxon>Cyanobacteriota</taxon>
        <taxon>Cyanophyceae</taxon>
        <taxon>Acaryochloridales</taxon>
        <taxon>Thermosynechococcaceae</taxon>
        <taxon>Pseudocalidococcus</taxon>
        <taxon>Pseudocalidococcus azoricus</taxon>
    </lineage>
</organism>
<dbReference type="Proteomes" id="UP001268256">
    <property type="component" value="Unassembled WGS sequence"/>
</dbReference>
<evidence type="ECO:0000313" key="3">
    <source>
        <dbReference type="EMBL" id="MDS3859822.1"/>
    </source>
</evidence>
<dbReference type="InterPro" id="IPR019845">
    <property type="entry name" value="Squalene/phytoene_synthase_CS"/>
</dbReference>
<dbReference type="SFLD" id="SFLDG01018">
    <property type="entry name" value="Squalene/Phytoene_Synthase_Lik"/>
    <property type="match status" value="1"/>
</dbReference>
<dbReference type="SUPFAM" id="SSF48576">
    <property type="entry name" value="Terpenoid synthases"/>
    <property type="match status" value="1"/>
</dbReference>
<dbReference type="EC" id="2.5.1.-" evidence="3"/>
<reference evidence="4" key="1">
    <citation type="submission" date="2023-07" db="EMBL/GenBank/DDBJ databases">
        <authorList>
            <person name="Luz R."/>
            <person name="Cordeiro R."/>
            <person name="Fonseca A."/>
            <person name="Goncalves V."/>
        </authorList>
    </citation>
    <scope>NUCLEOTIDE SEQUENCE [LARGE SCALE GENOMIC DNA]</scope>
    <source>
        <strain evidence="4">BACA0444</strain>
    </source>
</reference>
<dbReference type="InterPro" id="IPR033904">
    <property type="entry name" value="Trans_IPPS_HH"/>
</dbReference>
<dbReference type="PANTHER" id="PTHR11626:SF2">
    <property type="entry name" value="SQUALENE SYNTHASE"/>
    <property type="match status" value="1"/>
</dbReference>
<keyword evidence="2 3" id="KW-0808">Transferase</keyword>
<evidence type="ECO:0000256" key="2">
    <source>
        <dbReference type="ARBA" id="ARBA00022679"/>
    </source>
</evidence>
<dbReference type="RefSeq" id="WP_322877125.1">
    <property type="nucleotide sequence ID" value="NZ_JAVMIP010000002.1"/>
</dbReference>
<comment type="caution">
    <text evidence="3">The sequence shown here is derived from an EMBL/GenBank/DDBJ whole genome shotgun (WGS) entry which is preliminary data.</text>
</comment>
<dbReference type="GO" id="GO:0051996">
    <property type="term" value="F:squalene synthase [NAD(P)H] activity"/>
    <property type="evidence" value="ECO:0007669"/>
    <property type="project" value="InterPro"/>
</dbReference>
<evidence type="ECO:0000313" key="4">
    <source>
        <dbReference type="Proteomes" id="UP001268256"/>
    </source>
</evidence>
<dbReference type="PROSITE" id="PS01044">
    <property type="entry name" value="SQUALEN_PHYTOEN_SYN_1"/>
    <property type="match status" value="1"/>
</dbReference>
<accession>A0AAE4FQT3</accession>
<keyword evidence="4" id="KW-1185">Reference proteome</keyword>
<protein>
    <submittedName>
        <fullName evidence="3">Phytoene/squalene synthase family protein</fullName>
        <ecNumber evidence="3">2.5.1.-</ecNumber>
    </submittedName>
</protein>
<dbReference type="GO" id="GO:0045338">
    <property type="term" value="P:farnesyl diphosphate metabolic process"/>
    <property type="evidence" value="ECO:0007669"/>
    <property type="project" value="InterPro"/>
</dbReference>
<dbReference type="SFLD" id="SFLDS00005">
    <property type="entry name" value="Isoprenoid_Synthase_Type_I"/>
    <property type="match status" value="1"/>
</dbReference>
<dbReference type="EMBL" id="JAVMIP010000002">
    <property type="protein sequence ID" value="MDS3859822.1"/>
    <property type="molecule type" value="Genomic_DNA"/>
</dbReference>
<dbReference type="PANTHER" id="PTHR11626">
    <property type="entry name" value="FARNESYL-DIPHOSPHATE FARNESYLTRANSFERASE"/>
    <property type="match status" value="1"/>
</dbReference>
<sequence length="352" mass="39290">MVQMALESPVNVRAAERFCQEILPEVSRTFALSIRFLPGTLGRAVLIAYLICRIADTVEDDPVASIATKTLLLDDLLECFDSPHLADNYGRIAQNLEGEAAHIRLVANTGLVFTLFRTLPVTSQQHVQRWVSEMVHGMKKFVNLYPTGIRIKTLDEYKEYCYYVAGTVGYLLTDLWHEHSFSIGQDEYQILLKRCGAFGEALQTVNILKDIAWDAEHENSIYIPEQSLAAQGSGHQLLLSPELKPNNHAAIKELVALAWHDLDEAQEYLLSVPKAAVPIRLFCVLPLLFAYATLRDITQSTAMLESGGTVKISRAEVKSLMLMGPISVLSNHSLRWLIAQVRQKPFILGSAT</sequence>
<dbReference type="AlphaFoldDB" id="A0AAE4FQT3"/>
<dbReference type="InterPro" id="IPR002060">
    <property type="entry name" value="Squ/phyt_synthse"/>
</dbReference>